<protein>
    <submittedName>
        <fullName evidence="5">Alpha/beta hydrolase</fullName>
    </submittedName>
</protein>
<evidence type="ECO:0000256" key="1">
    <source>
        <dbReference type="ARBA" id="ARBA00010088"/>
    </source>
</evidence>
<dbReference type="OrthoDB" id="2247630at2"/>
<feature type="chain" id="PRO_5015508201" evidence="3">
    <location>
        <begin position="22"/>
        <end position="312"/>
    </location>
</feature>
<dbReference type="PANTHER" id="PTHR43798:SF33">
    <property type="entry name" value="HYDROLASE, PUTATIVE (AFU_ORTHOLOGUE AFUA_2G14860)-RELATED"/>
    <property type="match status" value="1"/>
</dbReference>
<feature type="domain" description="AB hydrolase-1" evidence="4">
    <location>
        <begin position="36"/>
        <end position="142"/>
    </location>
</feature>
<comment type="caution">
    <text evidence="5">The sequence shown here is derived from an EMBL/GenBank/DDBJ whole genome shotgun (WGS) entry which is preliminary data.</text>
</comment>
<organism evidence="5 6">
    <name type="scientific">Sphingobacterium corticibacter</name>
    <dbReference type="NCBI Taxonomy" id="2171749"/>
    <lineage>
        <taxon>Bacteria</taxon>
        <taxon>Pseudomonadati</taxon>
        <taxon>Bacteroidota</taxon>
        <taxon>Sphingobacteriia</taxon>
        <taxon>Sphingobacteriales</taxon>
        <taxon>Sphingobacteriaceae</taxon>
        <taxon>Sphingobacterium</taxon>
    </lineage>
</organism>
<evidence type="ECO:0000256" key="3">
    <source>
        <dbReference type="SAM" id="SignalP"/>
    </source>
</evidence>
<sequence>MALHSLLLSLFCVCFGLSKTAAQTLYSKAYGNRTDPAVIYIHGGPRGNSTLFEGTAAEHLAEQGLYVIVYDRRGEGRSGDPKATLTFQEALQDINKITKQYHLKRFSLIGHSFGGLVATLYTEAHPKKVENLVSVGALFAQQESYDHILDSCTVLANKANDTAALNKIGEIKNLDTNTADYRKKTYEIASHFRFFSMPNPTPESIALRDAYEHSVFGKDNIRNDEAPLLFYKNETRVNIDTKRTLQKIKQSGVRLSGIYGLQDGIFSKKQIADLQTLVGQDAFFTIDNCSHYPFVDQRGAFTETLLHIVKGN</sequence>
<evidence type="ECO:0000259" key="4">
    <source>
        <dbReference type="Pfam" id="PF00561"/>
    </source>
</evidence>
<dbReference type="PANTHER" id="PTHR43798">
    <property type="entry name" value="MONOACYLGLYCEROL LIPASE"/>
    <property type="match status" value="1"/>
</dbReference>
<dbReference type="InterPro" id="IPR029058">
    <property type="entry name" value="AB_hydrolase_fold"/>
</dbReference>
<dbReference type="InterPro" id="IPR000073">
    <property type="entry name" value="AB_hydrolase_1"/>
</dbReference>
<evidence type="ECO:0000256" key="2">
    <source>
        <dbReference type="ARBA" id="ARBA00022801"/>
    </source>
</evidence>
<proteinExistence type="inferred from homology"/>
<dbReference type="AlphaFoldDB" id="A0A2T8HII5"/>
<gene>
    <name evidence="5" type="ORF">DC487_09830</name>
</gene>
<dbReference type="Proteomes" id="UP000245627">
    <property type="component" value="Unassembled WGS sequence"/>
</dbReference>
<keyword evidence="3" id="KW-0732">Signal</keyword>
<feature type="signal peptide" evidence="3">
    <location>
        <begin position="1"/>
        <end position="21"/>
    </location>
</feature>
<evidence type="ECO:0000313" key="6">
    <source>
        <dbReference type="Proteomes" id="UP000245627"/>
    </source>
</evidence>
<dbReference type="SUPFAM" id="SSF53474">
    <property type="entry name" value="alpha/beta-Hydrolases"/>
    <property type="match status" value="1"/>
</dbReference>
<dbReference type="EMBL" id="QDKG01000003">
    <property type="protein sequence ID" value="PVH25215.1"/>
    <property type="molecule type" value="Genomic_DNA"/>
</dbReference>
<dbReference type="GO" id="GO:0006508">
    <property type="term" value="P:proteolysis"/>
    <property type="evidence" value="ECO:0007669"/>
    <property type="project" value="InterPro"/>
</dbReference>
<dbReference type="InterPro" id="IPR050266">
    <property type="entry name" value="AB_hydrolase_sf"/>
</dbReference>
<evidence type="ECO:0000313" key="5">
    <source>
        <dbReference type="EMBL" id="PVH25215.1"/>
    </source>
</evidence>
<dbReference type="PRINTS" id="PR00793">
    <property type="entry name" value="PROAMNOPTASE"/>
</dbReference>
<reference evidence="5 6" key="1">
    <citation type="submission" date="2018-04" db="EMBL/GenBank/DDBJ databases">
        <title>Sphingobacterium cortibacter sp. nov.</title>
        <authorList>
            <person name="Li Y."/>
        </authorList>
    </citation>
    <scope>NUCLEOTIDE SEQUENCE [LARGE SCALE GENOMIC DNA]</scope>
    <source>
        <strain evidence="5 6">2c-3</strain>
    </source>
</reference>
<keyword evidence="2 5" id="KW-0378">Hydrolase</keyword>
<dbReference type="RefSeq" id="WP_116775804.1">
    <property type="nucleotide sequence ID" value="NZ_QDKG01000003.1"/>
</dbReference>
<name>A0A2T8HII5_9SPHI</name>
<dbReference type="InterPro" id="IPR002410">
    <property type="entry name" value="Peptidase_S33"/>
</dbReference>
<dbReference type="Pfam" id="PF00561">
    <property type="entry name" value="Abhydrolase_1"/>
    <property type="match status" value="1"/>
</dbReference>
<dbReference type="GO" id="GO:0008233">
    <property type="term" value="F:peptidase activity"/>
    <property type="evidence" value="ECO:0007669"/>
    <property type="project" value="InterPro"/>
</dbReference>
<accession>A0A2T8HII5</accession>
<dbReference type="Gene3D" id="3.40.50.1820">
    <property type="entry name" value="alpha/beta hydrolase"/>
    <property type="match status" value="1"/>
</dbReference>
<comment type="similarity">
    <text evidence="1">Belongs to the peptidase S33 family.</text>
</comment>
<keyword evidence="6" id="KW-1185">Reference proteome</keyword>
<dbReference type="GO" id="GO:0016020">
    <property type="term" value="C:membrane"/>
    <property type="evidence" value="ECO:0007669"/>
    <property type="project" value="TreeGrafter"/>
</dbReference>